<feature type="compositionally biased region" description="Polar residues" evidence="3">
    <location>
        <begin position="38"/>
        <end position="48"/>
    </location>
</feature>
<evidence type="ECO:0000256" key="1">
    <source>
        <dbReference type="ARBA" id="ARBA00004236"/>
    </source>
</evidence>
<organism evidence="5 6">
    <name type="scientific">Daucus carota subsp. sativus</name>
    <name type="common">Carrot</name>
    <dbReference type="NCBI Taxonomy" id="79200"/>
    <lineage>
        <taxon>Eukaryota</taxon>
        <taxon>Viridiplantae</taxon>
        <taxon>Streptophyta</taxon>
        <taxon>Embryophyta</taxon>
        <taxon>Tracheophyta</taxon>
        <taxon>Spermatophyta</taxon>
        <taxon>Magnoliopsida</taxon>
        <taxon>eudicotyledons</taxon>
        <taxon>Gunneridae</taxon>
        <taxon>Pentapetalae</taxon>
        <taxon>asterids</taxon>
        <taxon>campanulids</taxon>
        <taxon>Apiales</taxon>
        <taxon>Apiaceae</taxon>
        <taxon>Apioideae</taxon>
        <taxon>Scandiceae</taxon>
        <taxon>Daucinae</taxon>
        <taxon>Daucus</taxon>
        <taxon>Daucus sect. Daucus</taxon>
    </lineage>
</organism>
<evidence type="ECO:0000313" key="6">
    <source>
        <dbReference type="Proteomes" id="UP000077755"/>
    </source>
</evidence>
<reference evidence="5" key="1">
    <citation type="journal article" date="2016" name="Nat. Genet.">
        <title>A high-quality carrot genome assembly provides new insights into carotenoid accumulation and asterid genome evolution.</title>
        <authorList>
            <person name="Iorizzo M."/>
            <person name="Ellison S."/>
            <person name="Senalik D."/>
            <person name="Zeng P."/>
            <person name="Satapoomin P."/>
            <person name="Huang J."/>
            <person name="Bowman M."/>
            <person name="Iovene M."/>
            <person name="Sanseverino W."/>
            <person name="Cavagnaro P."/>
            <person name="Yildiz M."/>
            <person name="Macko-Podgorni A."/>
            <person name="Moranska E."/>
            <person name="Grzebelus E."/>
            <person name="Grzebelus D."/>
            <person name="Ashrafi H."/>
            <person name="Zheng Z."/>
            <person name="Cheng S."/>
            <person name="Spooner D."/>
            <person name="Van Deynze A."/>
            <person name="Simon P."/>
        </authorList>
    </citation>
    <scope>NUCLEOTIDE SEQUENCE</scope>
    <source>
        <tissue evidence="5">Leaf</tissue>
    </source>
</reference>
<reference evidence="5" key="2">
    <citation type="submission" date="2022-03" db="EMBL/GenBank/DDBJ databases">
        <title>Draft title - Genomic analysis of global carrot germplasm unveils the trajectory of domestication and the origin of high carotenoid orange carrot.</title>
        <authorList>
            <person name="Iorizzo M."/>
            <person name="Ellison S."/>
            <person name="Senalik D."/>
            <person name="Macko-Podgorni A."/>
            <person name="Grzebelus D."/>
            <person name="Bostan H."/>
            <person name="Rolling W."/>
            <person name="Curaba J."/>
            <person name="Simon P."/>
        </authorList>
    </citation>
    <scope>NUCLEOTIDE SEQUENCE</scope>
    <source>
        <tissue evidence="5">Leaf</tissue>
    </source>
</reference>
<dbReference type="Proteomes" id="UP000077755">
    <property type="component" value="Chromosome 7"/>
</dbReference>
<gene>
    <name evidence="5" type="ORF">DCAR_0727499</name>
</gene>
<dbReference type="Pfam" id="PF07714">
    <property type="entry name" value="PK_Tyr_Ser-Thr"/>
    <property type="match status" value="1"/>
</dbReference>
<feature type="compositionally biased region" description="Basic and acidic residues" evidence="3">
    <location>
        <begin position="91"/>
        <end position="104"/>
    </location>
</feature>
<feature type="compositionally biased region" description="Low complexity" evidence="3">
    <location>
        <begin position="64"/>
        <end position="75"/>
    </location>
</feature>
<dbReference type="InterPro" id="IPR001245">
    <property type="entry name" value="Ser-Thr/Tyr_kinase_cat_dom"/>
</dbReference>
<dbReference type="EMBL" id="CP093349">
    <property type="protein sequence ID" value="WOH08062.1"/>
    <property type="molecule type" value="Genomic_DNA"/>
</dbReference>
<evidence type="ECO:0000256" key="3">
    <source>
        <dbReference type="SAM" id="MobiDB-lite"/>
    </source>
</evidence>
<dbReference type="Gene3D" id="1.10.510.10">
    <property type="entry name" value="Transferase(Phosphotransferase) domain 1"/>
    <property type="match status" value="1"/>
</dbReference>
<feature type="compositionally biased region" description="Polar residues" evidence="3">
    <location>
        <begin position="523"/>
        <end position="534"/>
    </location>
</feature>
<comment type="subcellular location">
    <subcellularLocation>
        <location evidence="1">Cell membrane</location>
    </subcellularLocation>
</comment>
<evidence type="ECO:0000256" key="2">
    <source>
        <dbReference type="ARBA" id="ARBA00022475"/>
    </source>
</evidence>
<evidence type="ECO:0000313" key="5">
    <source>
        <dbReference type="EMBL" id="WOH08062.1"/>
    </source>
</evidence>
<keyword evidence="2" id="KW-0472">Membrane</keyword>
<keyword evidence="2" id="KW-1003">Cell membrane</keyword>
<dbReference type="PANTHER" id="PTHR45621">
    <property type="entry name" value="OS01G0588500 PROTEIN-RELATED"/>
    <property type="match status" value="1"/>
</dbReference>
<proteinExistence type="predicted"/>
<dbReference type="Gene3D" id="3.30.200.20">
    <property type="entry name" value="Phosphorylase Kinase, domain 1"/>
    <property type="match status" value="1"/>
</dbReference>
<dbReference type="SUPFAM" id="SSF56112">
    <property type="entry name" value="Protein kinase-like (PK-like)"/>
    <property type="match status" value="1"/>
</dbReference>
<name>A0AAF1B8R2_DAUCS</name>
<accession>A0AAF1B8R2</accession>
<dbReference type="InterPro" id="IPR050823">
    <property type="entry name" value="Plant_Ser_Thr_Prot_Kinase"/>
</dbReference>
<dbReference type="InterPro" id="IPR011009">
    <property type="entry name" value="Kinase-like_dom_sf"/>
</dbReference>
<dbReference type="GO" id="GO:0005524">
    <property type="term" value="F:ATP binding"/>
    <property type="evidence" value="ECO:0007669"/>
    <property type="project" value="InterPro"/>
</dbReference>
<evidence type="ECO:0000259" key="4">
    <source>
        <dbReference type="PROSITE" id="PS50011"/>
    </source>
</evidence>
<feature type="region of interest" description="Disordered" evidence="3">
    <location>
        <begin position="1"/>
        <end position="115"/>
    </location>
</feature>
<dbReference type="GO" id="GO:0005886">
    <property type="term" value="C:plasma membrane"/>
    <property type="evidence" value="ECO:0007669"/>
    <property type="project" value="UniProtKB-SubCell"/>
</dbReference>
<protein>
    <recommendedName>
        <fullName evidence="4">Protein kinase domain-containing protein</fullName>
    </recommendedName>
</protein>
<dbReference type="InterPro" id="IPR000719">
    <property type="entry name" value="Prot_kinase_dom"/>
</dbReference>
<dbReference type="AlphaFoldDB" id="A0AAF1B8R2"/>
<keyword evidence="6" id="KW-1185">Reference proteome</keyword>
<feature type="region of interest" description="Disordered" evidence="3">
    <location>
        <begin position="515"/>
        <end position="534"/>
    </location>
</feature>
<sequence>MGCFRVSKGKKKRSEQNMYVKRVNPQDHPPTALPEPPTQTRSLQSAPSSFRDRVKQQPNSSTNSRARALSAPSSLDTAEQDALSVDYEEQEGSKSRFGSMKERQTPNPIPLPLPAPQNASVMKKLGSFKVMNASGQHNISGPLPLPPALPPSIPSTSPQTLPIKGKVRNFSYEELATACNNFSAERCLSVGLSSTIYKASFGDDKHGSRKLDATVTRFKSSTQGQKEFINEVNTLASLQHPSICKLLGFHAHEGSEWRMLVYERLYHGSLDLLLYGKSDHPLLDWNARMKVASCAAQGLTFLHDEGPFQAMFHEFSTRNIQIDKDFSAKLSGYGCISHIPETYISSTSVARTHPSVEIPEKGLLTPKSNVWSFGVVLLELLTGRRNLDIHQAKEEMNLVKWSWPYLSDDGKLSLIMDPQLKGWFPASAARQLADITQRCLQTDPSERPTMRTVAEHLKMIQQMKFSSRLPLQEPGSHVPRNMMRSPSLNGIITPGPQLSLSPSLTTRLSASQTSPLGIPHFMSPQNLSTVSGRI</sequence>
<dbReference type="PROSITE" id="PS50011">
    <property type="entry name" value="PROTEIN_KINASE_DOM"/>
    <property type="match status" value="1"/>
</dbReference>
<dbReference type="GO" id="GO:0004672">
    <property type="term" value="F:protein kinase activity"/>
    <property type="evidence" value="ECO:0007669"/>
    <property type="project" value="InterPro"/>
</dbReference>
<feature type="domain" description="Protein kinase" evidence="4">
    <location>
        <begin position="182"/>
        <end position="459"/>
    </location>
</feature>
<feature type="compositionally biased region" description="Pro residues" evidence="3">
    <location>
        <begin position="27"/>
        <end position="37"/>
    </location>
</feature>